<protein>
    <submittedName>
        <fullName evidence="1">Uncharacterized protein</fullName>
    </submittedName>
</protein>
<sequence length="288" mass="32110">MTNQTEFSIVYGGDAYSHNQIDARILGNALSSLATLIEHSDKLLNGEGVSPKLTVKAHKEGSFEVICEAIGISMNTLEALGLTTGAATAIGSIWAALEIIKGKKIAEINTDKSSGISKLIVGNKELECTEDVKKLLTSQAIRKEIDQLVYKPLQTEKSSLFKLKSDNQEILTEVEKDSAKSFKRKNVLVQKDIETETREVNIHFAKVNFSSVRGWSIILPDGEHITVAMNDENFLERVNTNQMRFSKDDLFVVSLRIETVKEEDAITKTTYSIDKVIRHRAAKERRII</sequence>
<reference evidence="1 2" key="1">
    <citation type="submission" date="2019-07" db="EMBL/GenBank/DDBJ databases">
        <title>Gilliamella genomes.</title>
        <authorList>
            <person name="Zheng H."/>
        </authorList>
    </citation>
    <scope>NUCLEOTIDE SEQUENCE [LARGE SCALE GENOMIC DNA]</scope>
    <source>
        <strain evidence="1 2">W8127</strain>
    </source>
</reference>
<dbReference type="RefSeq" id="WP_144092223.1">
    <property type="nucleotide sequence ID" value="NZ_JBHZLE010000015.1"/>
</dbReference>
<dbReference type="AlphaFoldDB" id="A0A556SAX9"/>
<organism evidence="1 2">
    <name type="scientific">Gilliamella apicola</name>
    <dbReference type="NCBI Taxonomy" id="1196095"/>
    <lineage>
        <taxon>Bacteria</taxon>
        <taxon>Pseudomonadati</taxon>
        <taxon>Pseudomonadota</taxon>
        <taxon>Gammaproteobacteria</taxon>
        <taxon>Orbales</taxon>
        <taxon>Orbaceae</taxon>
        <taxon>Gilliamella</taxon>
    </lineage>
</organism>
<name>A0A556SAX9_9GAMM</name>
<comment type="caution">
    <text evidence="1">The sequence shown here is derived from an EMBL/GenBank/DDBJ whole genome shotgun (WGS) entry which is preliminary data.</text>
</comment>
<dbReference type="Proteomes" id="UP000319483">
    <property type="component" value="Unassembled WGS sequence"/>
</dbReference>
<accession>A0A556SAX9</accession>
<gene>
    <name evidence="1" type="ORF">FPQ15_08985</name>
</gene>
<evidence type="ECO:0000313" key="2">
    <source>
        <dbReference type="Proteomes" id="UP000319483"/>
    </source>
</evidence>
<proteinExistence type="predicted"/>
<evidence type="ECO:0000313" key="1">
    <source>
        <dbReference type="EMBL" id="TSJ98306.1"/>
    </source>
</evidence>
<dbReference type="EMBL" id="VMHM01000011">
    <property type="protein sequence ID" value="TSJ98306.1"/>
    <property type="molecule type" value="Genomic_DNA"/>
</dbReference>